<feature type="compositionally biased region" description="Low complexity" evidence="10">
    <location>
        <begin position="321"/>
        <end position="394"/>
    </location>
</feature>
<feature type="compositionally biased region" description="Acidic residues" evidence="10">
    <location>
        <begin position="447"/>
        <end position="462"/>
    </location>
</feature>
<feature type="compositionally biased region" description="Polar residues" evidence="10">
    <location>
        <begin position="180"/>
        <end position="191"/>
    </location>
</feature>
<keyword evidence="6" id="KW-0010">Activator</keyword>
<protein>
    <recommendedName>
        <fullName evidence="3">Ell-associated factor Eaf</fullName>
    </recommendedName>
</protein>
<feature type="compositionally biased region" description="Low complexity" evidence="10">
    <location>
        <begin position="473"/>
        <end position="514"/>
    </location>
</feature>
<feature type="compositionally biased region" description="Low complexity" evidence="10">
    <location>
        <begin position="572"/>
        <end position="590"/>
    </location>
</feature>
<dbReference type="Pfam" id="PF09816">
    <property type="entry name" value="EAF"/>
    <property type="match status" value="1"/>
</dbReference>
<comment type="function">
    <text evidence="9">Promotes transcriptional elongation by Su(Tpl)/ELL. Essential for development.</text>
</comment>
<comment type="subcellular location">
    <subcellularLocation>
        <location evidence="1">Nucleus</location>
    </subcellularLocation>
</comment>
<keyword evidence="8" id="KW-0539">Nucleus</keyword>
<feature type="compositionally biased region" description="Polar residues" evidence="10">
    <location>
        <begin position="119"/>
        <end position="128"/>
    </location>
</feature>
<evidence type="ECO:0000256" key="8">
    <source>
        <dbReference type="ARBA" id="ARBA00023242"/>
    </source>
</evidence>
<evidence type="ECO:0000313" key="13">
    <source>
        <dbReference type="Proteomes" id="UP001500889"/>
    </source>
</evidence>
<keyword evidence="7" id="KW-0804">Transcription</keyword>
<evidence type="ECO:0000256" key="4">
    <source>
        <dbReference type="ARBA" id="ARBA00022553"/>
    </source>
</evidence>
<proteinExistence type="inferred from homology"/>
<evidence type="ECO:0000256" key="3">
    <source>
        <dbReference type="ARBA" id="ARBA00021452"/>
    </source>
</evidence>
<dbReference type="PANTHER" id="PTHR15970:SF2">
    <property type="entry name" value="ELL-ASSOCIATED FACTOR EAF"/>
    <property type="match status" value="1"/>
</dbReference>
<feature type="compositionally biased region" description="Basic residues" evidence="10">
    <location>
        <begin position="286"/>
        <end position="295"/>
    </location>
</feature>
<evidence type="ECO:0000256" key="1">
    <source>
        <dbReference type="ARBA" id="ARBA00004123"/>
    </source>
</evidence>
<evidence type="ECO:0000313" key="12">
    <source>
        <dbReference type="EMBL" id="BFG05402.1"/>
    </source>
</evidence>
<dbReference type="EMBL" id="AP029267">
    <property type="protein sequence ID" value="BFG05402.1"/>
    <property type="molecule type" value="Genomic_DNA"/>
</dbReference>
<accession>A0AAU9GA89</accession>
<feature type="compositionally biased region" description="Low complexity" evidence="10">
    <location>
        <begin position="418"/>
        <end position="446"/>
    </location>
</feature>
<feature type="domain" description="Transcription elongation factor Eaf N-terminal" evidence="11">
    <location>
        <begin position="22"/>
        <end position="121"/>
    </location>
</feature>
<evidence type="ECO:0000256" key="5">
    <source>
        <dbReference type="ARBA" id="ARBA00023015"/>
    </source>
</evidence>
<feature type="compositionally biased region" description="Polar residues" evidence="10">
    <location>
        <begin position="395"/>
        <end position="405"/>
    </location>
</feature>
<feature type="region of interest" description="Disordered" evidence="10">
    <location>
        <begin position="119"/>
        <end position="138"/>
    </location>
</feature>
<evidence type="ECO:0000259" key="11">
    <source>
        <dbReference type="Pfam" id="PF09816"/>
    </source>
</evidence>
<sequence>MMMTKQKNTLAERLNIGDEVRELKLGSTFNPKNTSTAFHTIKYDFKPASVDTSRMATVDVGSNNQVTVIVPNSESSGVPHTVYKGNQREYAKECLMIYDKETGAITIEKLNHNIQVKKTRSEVTNKPVQLPPQNMPMNVGHQGQVVGTNGSVPPAMAQIAPGPQPGPGGKLENSTMRISTKTKVSTGSRRNNIIDFKPRNSPMQQSSPSRPVVTHRSPQSAPAWDANNAQQTLPSIPMITDDDDFGLRAAMHNGGGQANISGSSTGSSSGQPDHYGGSSSSSSHMAKQRQAHGKRQQMQQRSSPPMQQQQPNYGRGGYNGGNSYAQQQHPQQQHQHQPQRHSPQQHQRHSPQQPQHQRHSPQQQQQHQQRHSPQQQQQYQQRHSPQQLQQQQQQRATSYGHSNNMPMDLDSSREHDLASQSVAQAAAALEQQIGGALSASSSSSDSDSSDSDSGSDSDDSTEDDRPMKGQPEQLQQQQQHQQQQLHQQQPQQHQQIQQAAPHHQRHQQQQSQQHMNQLPNLGLGSISPSYSNHHHQQPQQQHQQQQQQHQQQQHQQQQQMSGAYAPNGAFPNDLLQNDLQLSSNSSDDDD</sequence>
<comment type="similarity">
    <text evidence="2">Belongs to the EAF family.</text>
</comment>
<dbReference type="GO" id="GO:0032783">
    <property type="term" value="C:super elongation complex"/>
    <property type="evidence" value="ECO:0007669"/>
    <property type="project" value="InterPro"/>
</dbReference>
<evidence type="ECO:0000256" key="9">
    <source>
        <dbReference type="ARBA" id="ARBA00025617"/>
    </source>
</evidence>
<feature type="compositionally biased region" description="Low complexity" evidence="10">
    <location>
        <begin position="261"/>
        <end position="270"/>
    </location>
</feature>
<dbReference type="GO" id="GO:0006368">
    <property type="term" value="P:transcription elongation by RNA polymerase II"/>
    <property type="evidence" value="ECO:0007669"/>
    <property type="project" value="InterPro"/>
</dbReference>
<evidence type="ECO:0000256" key="10">
    <source>
        <dbReference type="SAM" id="MobiDB-lite"/>
    </source>
</evidence>
<dbReference type="Proteomes" id="UP001500889">
    <property type="component" value="Chromosome E"/>
</dbReference>
<feature type="compositionally biased region" description="Low complexity" evidence="10">
    <location>
        <begin position="296"/>
        <end position="313"/>
    </location>
</feature>
<keyword evidence="5" id="KW-0805">Transcription regulation</keyword>
<dbReference type="GO" id="GO:0003711">
    <property type="term" value="F:transcription elongation factor activity"/>
    <property type="evidence" value="ECO:0007669"/>
    <property type="project" value="TreeGrafter"/>
</dbReference>
<evidence type="ECO:0000256" key="2">
    <source>
        <dbReference type="ARBA" id="ARBA00007798"/>
    </source>
</evidence>
<evidence type="ECO:0000256" key="7">
    <source>
        <dbReference type="ARBA" id="ARBA00023163"/>
    </source>
</evidence>
<organism evidence="12 13">
    <name type="scientific">Drosophila madeirensis</name>
    <name type="common">Fruit fly</name>
    <dbReference type="NCBI Taxonomy" id="30013"/>
    <lineage>
        <taxon>Eukaryota</taxon>
        <taxon>Metazoa</taxon>
        <taxon>Ecdysozoa</taxon>
        <taxon>Arthropoda</taxon>
        <taxon>Hexapoda</taxon>
        <taxon>Insecta</taxon>
        <taxon>Pterygota</taxon>
        <taxon>Neoptera</taxon>
        <taxon>Endopterygota</taxon>
        <taxon>Diptera</taxon>
        <taxon>Brachycera</taxon>
        <taxon>Muscomorpha</taxon>
        <taxon>Ephydroidea</taxon>
        <taxon>Drosophilidae</taxon>
        <taxon>Drosophila</taxon>
        <taxon>Sophophora</taxon>
    </lineage>
</organism>
<name>A0AAU9GA89_DROMD</name>
<dbReference type="PANTHER" id="PTHR15970">
    <property type="entry name" value="ELL-ASSOCIATED FACTOR EAF"/>
    <property type="match status" value="1"/>
</dbReference>
<feature type="region of interest" description="Disordered" evidence="10">
    <location>
        <begin position="180"/>
        <end position="590"/>
    </location>
</feature>
<dbReference type="AlphaFoldDB" id="A0AAU9GA89"/>
<keyword evidence="13" id="KW-1185">Reference proteome</keyword>
<keyword evidence="4" id="KW-0597">Phosphoprotein</keyword>
<feature type="compositionally biased region" description="Low complexity" evidence="10">
    <location>
        <begin position="537"/>
        <end position="559"/>
    </location>
</feature>
<reference evidence="12 13" key="1">
    <citation type="submission" date="2024-02" db="EMBL/GenBank/DDBJ databases">
        <title>A chromosome-level genome assembly of Drosophila madeirensis, a fruit fly species endemic to Madeira island.</title>
        <authorList>
            <person name="Tomihara K."/>
            <person name="Llopart A."/>
            <person name="Yamamoto D."/>
        </authorList>
    </citation>
    <scope>NUCLEOTIDE SEQUENCE [LARGE SCALE GENOMIC DNA]</scope>
    <source>
        <strain evidence="12 13">RF1</strain>
    </source>
</reference>
<dbReference type="InterPro" id="IPR027093">
    <property type="entry name" value="EAF_fam"/>
</dbReference>
<evidence type="ECO:0000256" key="6">
    <source>
        <dbReference type="ARBA" id="ARBA00023159"/>
    </source>
</evidence>
<gene>
    <name evidence="12" type="ORF">DMAD_04144</name>
</gene>
<dbReference type="InterPro" id="IPR019194">
    <property type="entry name" value="Tscrpt_elong_fac_Eaf_N"/>
</dbReference>